<dbReference type="RefSeq" id="WP_123103144.1">
    <property type="nucleotide sequence ID" value="NZ_CP127527.1"/>
</dbReference>
<protein>
    <recommendedName>
        <fullName evidence="2">Pilus assembly protein PilM</fullName>
    </recommendedName>
</protein>
<dbReference type="Gene3D" id="3.30.420.40">
    <property type="match status" value="3"/>
</dbReference>
<dbReference type="Gene3D" id="3.30.1490.300">
    <property type="match status" value="1"/>
</dbReference>
<dbReference type="InterPro" id="IPR043129">
    <property type="entry name" value="ATPase_NBD"/>
</dbReference>
<comment type="caution">
    <text evidence="1">The sequence shown here is derived from an EMBL/GenBank/DDBJ whole genome shotgun (WGS) entry which is preliminary data.</text>
</comment>
<dbReference type="AlphaFoldDB" id="A0A3M8R9C2"/>
<dbReference type="EMBL" id="RIZI01000152">
    <property type="protein sequence ID" value="RNF64212.1"/>
    <property type="molecule type" value="Genomic_DNA"/>
</dbReference>
<name>A0A3M8R9C2_9PROT</name>
<dbReference type="SUPFAM" id="SSF53067">
    <property type="entry name" value="Actin-like ATPase domain"/>
    <property type="match status" value="1"/>
</dbReference>
<evidence type="ECO:0008006" key="2">
    <source>
        <dbReference type="Google" id="ProtNLM"/>
    </source>
</evidence>
<reference evidence="1" key="1">
    <citation type="submission" date="2018-10" db="EMBL/GenBank/DDBJ databases">
        <title>Acidithiobacillus sulfuriphilus sp. nov.: an extremely acidophilic sulfur-oxidizing chemolithotroph isolated from a neutral pH environment.</title>
        <authorList>
            <person name="Falagan C."/>
            <person name="Moya-Beltran A."/>
            <person name="Quatrini R."/>
            <person name="Johnson D.B."/>
        </authorList>
    </citation>
    <scope>NUCLEOTIDE SEQUENCE [LARGE SCALE GENOMIC DNA]</scope>
    <source>
        <strain evidence="1">CJ-2</strain>
    </source>
</reference>
<gene>
    <name evidence="1" type="ORF">EC580_05965</name>
</gene>
<proteinExistence type="predicted"/>
<sequence length="303" mass="33092">MKLWDADIRDILARWRQRSPVVLDLRRDGFCLVRVREGAAEVLSEQAVNPLSPHYRELLLEGLRGVVQEQGVGGSPAATFLQRGDYSLQVVDAPQVAEGEMLAALRWQLADLLDFPVQEAVLGAFPVPDSEGRQIFAVAVRESVVQERVDLLRGAGLQPFYVGIADLALRDLCWLLPEEAGGAGLLFLEAQACHLTVVQGGSYRFGRPLPIGQRHFPEGAGAAAFNAASENLALEVQRTLDFYENRFRRPPPTVLYLQGGPESLAGVLSEQLGRRCRNVEEIVGTADSQCLLAQAFAAELPAP</sequence>
<evidence type="ECO:0000313" key="1">
    <source>
        <dbReference type="EMBL" id="RNF64212.1"/>
    </source>
</evidence>
<accession>A0A3M8R9C2</accession>
<organism evidence="1">
    <name type="scientific">Acidithiobacillus sulfuriphilus</name>
    <dbReference type="NCBI Taxonomy" id="1867749"/>
    <lineage>
        <taxon>Bacteria</taxon>
        <taxon>Pseudomonadati</taxon>
        <taxon>Pseudomonadota</taxon>
        <taxon>Acidithiobacillia</taxon>
        <taxon>Acidithiobacillales</taxon>
        <taxon>Acidithiobacillaceae</taxon>
        <taxon>Acidithiobacillus</taxon>
    </lineage>
</organism>
<dbReference type="OrthoDB" id="5296002at2"/>